<dbReference type="GO" id="GO:0051959">
    <property type="term" value="F:dynein light intermediate chain binding"/>
    <property type="evidence" value="ECO:0007669"/>
    <property type="project" value="InterPro"/>
</dbReference>
<keyword evidence="4" id="KW-0547">Nucleotide-binding</keyword>
<dbReference type="InterPro" id="IPR042228">
    <property type="entry name" value="Dynein_linker_3"/>
</dbReference>
<evidence type="ECO:0000313" key="9">
    <source>
        <dbReference type="EMBL" id="RKO95553.1"/>
    </source>
</evidence>
<dbReference type="FunFam" id="1.20.140.100:FF:000004">
    <property type="entry name" value="Dynein axonemal heavy chain 6"/>
    <property type="match status" value="1"/>
</dbReference>
<evidence type="ECO:0000256" key="3">
    <source>
        <dbReference type="ARBA" id="ARBA00022490"/>
    </source>
</evidence>
<dbReference type="PANTHER" id="PTHR45703">
    <property type="entry name" value="DYNEIN HEAVY CHAIN"/>
    <property type="match status" value="1"/>
</dbReference>
<dbReference type="GO" id="GO:0007018">
    <property type="term" value="P:microtubule-based movement"/>
    <property type="evidence" value="ECO:0007669"/>
    <property type="project" value="InterPro"/>
</dbReference>
<protein>
    <recommendedName>
        <fullName evidence="8">Dynein heavy chain linker domain-containing protein</fullName>
    </recommendedName>
</protein>
<dbReference type="Gene3D" id="3.20.180.20">
    <property type="entry name" value="Dynein heavy chain, N-terminal domain 2"/>
    <property type="match status" value="1"/>
</dbReference>
<proteinExistence type="predicted"/>
<dbReference type="PANTHER" id="PTHR45703:SF1">
    <property type="entry name" value="DYNEINS HEAVY CHAIN"/>
    <property type="match status" value="1"/>
</dbReference>
<dbReference type="FunFam" id="3.20.180.20:FF:000003">
    <property type="entry name" value="Dynein heavy chain 12, axonemal"/>
    <property type="match status" value="1"/>
</dbReference>
<evidence type="ECO:0000256" key="1">
    <source>
        <dbReference type="ARBA" id="ARBA00004245"/>
    </source>
</evidence>
<dbReference type="Gene3D" id="1.20.140.100">
    <property type="entry name" value="Dynein heavy chain, N-terminal domain 2"/>
    <property type="match status" value="1"/>
</dbReference>
<dbReference type="GO" id="GO:0042995">
    <property type="term" value="C:cell projection"/>
    <property type="evidence" value="ECO:0007669"/>
    <property type="project" value="UniProtKB-SubCell"/>
</dbReference>
<dbReference type="EMBL" id="ML011426">
    <property type="protein sequence ID" value="RKO95553.1"/>
    <property type="molecule type" value="Genomic_DNA"/>
</dbReference>
<reference evidence="10" key="1">
    <citation type="journal article" date="2018" name="Nat. Microbiol.">
        <title>Leveraging single-cell genomics to expand the fungal tree of life.</title>
        <authorList>
            <person name="Ahrendt S.R."/>
            <person name="Quandt C.A."/>
            <person name="Ciobanu D."/>
            <person name="Clum A."/>
            <person name="Salamov A."/>
            <person name="Andreopoulos B."/>
            <person name="Cheng J.F."/>
            <person name="Woyke T."/>
            <person name="Pelin A."/>
            <person name="Henrissat B."/>
            <person name="Reynolds N.K."/>
            <person name="Benny G.L."/>
            <person name="Smith M.E."/>
            <person name="James T.Y."/>
            <person name="Grigoriev I.V."/>
        </authorList>
    </citation>
    <scope>NUCLEOTIDE SEQUENCE [LARGE SCALE GENOMIC DNA]</scope>
    <source>
        <strain evidence="10">ATCC 52028</strain>
    </source>
</reference>
<accession>A0A4P9WTL1</accession>
<comment type="subcellular location">
    <subcellularLocation>
        <location evidence="2">Cell projection</location>
    </subcellularLocation>
    <subcellularLocation>
        <location evidence="1">Cytoplasm</location>
        <location evidence="1">Cytoskeleton</location>
    </subcellularLocation>
</comment>
<feature type="non-terminal residue" evidence="9">
    <location>
        <position position="260"/>
    </location>
</feature>
<keyword evidence="6" id="KW-0206">Cytoskeleton</keyword>
<sequence>MKSDWEPMAMTFVGYKETGTFIVASVEEIQALLDDQTVKTSTMRNSPFAKQFEQELVAWAESLVLYQDVLDCWLQVQSTWLYLEPIFTSEDIMAQMPTEGRKFRTVDRSWRDIMVAARINPAVRAVMKLPNLLGRLREAHAALEEIQHGLNEYLEKKRLHFPRFFFLSNDELLEILSQTRNIAAVQPHLRKCFENMASLEFGASDTKDAMPIVAMFSNEGERVPFVAPFVASGPAEAWLALLEQEMKKAMREVVRQGLTT</sequence>
<dbReference type="GO" id="GO:0000166">
    <property type="term" value="F:nucleotide binding"/>
    <property type="evidence" value="ECO:0007669"/>
    <property type="project" value="UniProtKB-KW"/>
</dbReference>
<evidence type="ECO:0000256" key="6">
    <source>
        <dbReference type="ARBA" id="ARBA00023212"/>
    </source>
</evidence>
<dbReference type="GO" id="GO:0030286">
    <property type="term" value="C:dynein complex"/>
    <property type="evidence" value="ECO:0007669"/>
    <property type="project" value="InterPro"/>
</dbReference>
<dbReference type="InterPro" id="IPR013602">
    <property type="entry name" value="Dynein_heavy_linker"/>
</dbReference>
<dbReference type="InterPro" id="IPR042222">
    <property type="entry name" value="Dynein_2_N"/>
</dbReference>
<keyword evidence="3" id="KW-0963">Cytoplasm</keyword>
<evidence type="ECO:0000256" key="7">
    <source>
        <dbReference type="ARBA" id="ARBA00023273"/>
    </source>
</evidence>
<evidence type="ECO:0000259" key="8">
    <source>
        <dbReference type="Pfam" id="PF08393"/>
    </source>
</evidence>
<evidence type="ECO:0000256" key="4">
    <source>
        <dbReference type="ARBA" id="ARBA00022741"/>
    </source>
</evidence>
<dbReference type="Proteomes" id="UP000268535">
    <property type="component" value="Unassembled WGS sequence"/>
</dbReference>
<evidence type="ECO:0000256" key="5">
    <source>
        <dbReference type="ARBA" id="ARBA00023054"/>
    </source>
</evidence>
<dbReference type="Pfam" id="PF08393">
    <property type="entry name" value="DHC_N2"/>
    <property type="match status" value="1"/>
</dbReference>
<keyword evidence="5" id="KW-0175">Coiled coil</keyword>
<feature type="domain" description="Dynein heavy chain linker" evidence="8">
    <location>
        <begin position="1"/>
        <end position="256"/>
    </location>
</feature>
<dbReference type="InterPro" id="IPR026983">
    <property type="entry name" value="DHC"/>
</dbReference>
<dbReference type="GO" id="GO:0045505">
    <property type="term" value="F:dynein intermediate chain binding"/>
    <property type="evidence" value="ECO:0007669"/>
    <property type="project" value="InterPro"/>
</dbReference>
<evidence type="ECO:0000256" key="2">
    <source>
        <dbReference type="ARBA" id="ARBA00004316"/>
    </source>
</evidence>
<dbReference type="AlphaFoldDB" id="A0A4P9WTL1"/>
<name>A0A4P9WTL1_9FUNG</name>
<keyword evidence="7" id="KW-0966">Cell projection</keyword>
<organism evidence="9 10">
    <name type="scientific">Caulochytrium protostelioides</name>
    <dbReference type="NCBI Taxonomy" id="1555241"/>
    <lineage>
        <taxon>Eukaryota</taxon>
        <taxon>Fungi</taxon>
        <taxon>Fungi incertae sedis</taxon>
        <taxon>Chytridiomycota</taxon>
        <taxon>Chytridiomycota incertae sedis</taxon>
        <taxon>Chytridiomycetes</taxon>
        <taxon>Caulochytriales</taxon>
        <taxon>Caulochytriaceae</taxon>
        <taxon>Caulochytrium</taxon>
    </lineage>
</organism>
<evidence type="ECO:0000313" key="10">
    <source>
        <dbReference type="Proteomes" id="UP000268535"/>
    </source>
</evidence>
<gene>
    <name evidence="9" type="ORF">CAUPRSCDRAFT_12749</name>
</gene>